<dbReference type="PROSITE" id="PS52050">
    <property type="entry name" value="WYL"/>
    <property type="match status" value="1"/>
</dbReference>
<dbReference type="InterPro" id="IPR051534">
    <property type="entry name" value="CBASS_pafABC_assoc_protein"/>
</dbReference>
<sequence length="321" mass="35940">MVAKGGAADAKMERLLNLVIALLGTKKYLTKTQITSALPGYEGSAEARDRMFERDKDDLRKIGIEIEVKQLDPLFDDEVGYRIKRDDYQIQIPELSTEEGLLAAAALTLVSTLRGEMDFRSTHLKLGLLIPAGPNPMDRVITSLSEAPVIKTPAFGELISAIRERVTVSFDYVRDSDSLRSQRKVEPERLLLRDQEWILQGWDLDRNAARFFIVENIVGEVTLGEKYVPRDEASLSKADAVEEGRHEIEVLAPSDLEALLISEGGVVMGNHESSIKVLFRTFNHERLLRILISLNPTIEVTSPPDSAKAWVVLRKQLHDAI</sequence>
<proteinExistence type="predicted"/>
<dbReference type="Pfam" id="PF13280">
    <property type="entry name" value="WYL"/>
    <property type="match status" value="1"/>
</dbReference>
<name>A0A6J6DRG8_9ZZZZ</name>
<dbReference type="PANTHER" id="PTHR34580">
    <property type="match status" value="1"/>
</dbReference>
<gene>
    <name evidence="2" type="ORF">UFOPK1650_00460</name>
</gene>
<dbReference type="EMBL" id="CAEZTJ010000048">
    <property type="protein sequence ID" value="CAB4566106.1"/>
    <property type="molecule type" value="Genomic_DNA"/>
</dbReference>
<evidence type="ECO:0000313" key="2">
    <source>
        <dbReference type="EMBL" id="CAB4566106.1"/>
    </source>
</evidence>
<protein>
    <submittedName>
        <fullName evidence="2">Unannotated protein</fullName>
    </submittedName>
</protein>
<organism evidence="2">
    <name type="scientific">freshwater metagenome</name>
    <dbReference type="NCBI Taxonomy" id="449393"/>
    <lineage>
        <taxon>unclassified sequences</taxon>
        <taxon>metagenomes</taxon>
        <taxon>ecological metagenomes</taxon>
    </lineage>
</organism>
<feature type="domain" description="WYL" evidence="1">
    <location>
        <begin position="154"/>
        <end position="217"/>
    </location>
</feature>
<reference evidence="2" key="1">
    <citation type="submission" date="2020-05" db="EMBL/GenBank/DDBJ databases">
        <authorList>
            <person name="Chiriac C."/>
            <person name="Salcher M."/>
            <person name="Ghai R."/>
            <person name="Kavagutti S V."/>
        </authorList>
    </citation>
    <scope>NUCLEOTIDE SEQUENCE</scope>
</reference>
<dbReference type="InterPro" id="IPR026881">
    <property type="entry name" value="WYL_dom"/>
</dbReference>
<dbReference type="PANTHER" id="PTHR34580:SF3">
    <property type="entry name" value="PROTEIN PAFB"/>
    <property type="match status" value="1"/>
</dbReference>
<evidence type="ECO:0000259" key="1">
    <source>
        <dbReference type="Pfam" id="PF13280"/>
    </source>
</evidence>
<accession>A0A6J6DRG8</accession>
<dbReference type="AlphaFoldDB" id="A0A6J6DRG8"/>